<proteinExistence type="predicted"/>
<dbReference type="InterPro" id="IPR029063">
    <property type="entry name" value="SAM-dependent_MTases_sf"/>
</dbReference>
<reference evidence="2 3" key="1">
    <citation type="submission" date="2019-04" db="EMBL/GenBank/DDBJ databases">
        <title>Trinickia sp. 7GSK02, isolated from subtropical forest soil.</title>
        <authorList>
            <person name="Gao Z.-H."/>
            <person name="Qiu L.-H."/>
        </authorList>
    </citation>
    <scope>NUCLEOTIDE SEQUENCE [LARGE SCALE GENOMIC DNA]</scope>
    <source>
        <strain evidence="2 3">7GSK02</strain>
    </source>
</reference>
<evidence type="ECO:0000313" key="3">
    <source>
        <dbReference type="Proteomes" id="UP000305539"/>
    </source>
</evidence>
<comment type="caution">
    <text evidence="2">The sequence shown here is derived from an EMBL/GenBank/DDBJ whole genome shotgun (WGS) entry which is preliminary data.</text>
</comment>
<dbReference type="InterPro" id="IPR050723">
    <property type="entry name" value="CFA/CMAS"/>
</dbReference>
<keyword evidence="2" id="KW-0489">Methyltransferase</keyword>
<accession>A0A4U1HJP0</accession>
<dbReference type="PANTHER" id="PTHR43667:SF2">
    <property type="entry name" value="FATTY ACID C-METHYL TRANSFERASE"/>
    <property type="match status" value="1"/>
</dbReference>
<evidence type="ECO:0000313" key="2">
    <source>
        <dbReference type="EMBL" id="TKC80168.1"/>
    </source>
</evidence>
<sequence>MTYQLGHSRREIDRLMLQSEILEPFTRRLLEQAGLRHGMTVLDVGTGAGDLAMLAGEIVGPHGTVVGIDSSRTAVDLACERAAGRRSKNVSFRPCHIEDFHERHGFDFVVARYVLSHQRDPVSFMQKMARLAKDRGTLVLHEIDLVRLPLASPRNELWEHVVRELFSRCARASPSFAIGSQLTDVFSKAGLQAPQISYWRPRERGPAESLCTWVIELLRTLSGGDDEISVYGEGMVDLNEVNEELQRQFHAQSCRVEGMGQFGAWVRLL</sequence>
<gene>
    <name evidence="2" type="ORF">FAZ69_29360</name>
</gene>
<keyword evidence="3" id="KW-1185">Reference proteome</keyword>
<feature type="domain" description="Methyltransferase" evidence="1">
    <location>
        <begin position="37"/>
        <end position="149"/>
    </location>
</feature>
<dbReference type="Gene3D" id="3.40.50.150">
    <property type="entry name" value="Vaccinia Virus protein VP39"/>
    <property type="match status" value="1"/>
</dbReference>
<name>A0A4U1HJP0_9BURK</name>
<dbReference type="PANTHER" id="PTHR43667">
    <property type="entry name" value="CYCLOPROPANE-FATTY-ACYL-PHOSPHOLIPID SYNTHASE"/>
    <property type="match status" value="1"/>
</dbReference>
<dbReference type="CDD" id="cd02440">
    <property type="entry name" value="AdoMet_MTases"/>
    <property type="match status" value="1"/>
</dbReference>
<dbReference type="Pfam" id="PF13847">
    <property type="entry name" value="Methyltransf_31"/>
    <property type="match status" value="1"/>
</dbReference>
<dbReference type="AlphaFoldDB" id="A0A4U1HJP0"/>
<dbReference type="RefSeq" id="WP_136898604.1">
    <property type="nucleotide sequence ID" value="NZ_SWJE01000021.1"/>
</dbReference>
<dbReference type="SUPFAM" id="SSF53335">
    <property type="entry name" value="S-adenosyl-L-methionine-dependent methyltransferases"/>
    <property type="match status" value="1"/>
</dbReference>
<dbReference type="Proteomes" id="UP000305539">
    <property type="component" value="Unassembled WGS sequence"/>
</dbReference>
<evidence type="ECO:0000259" key="1">
    <source>
        <dbReference type="Pfam" id="PF13847"/>
    </source>
</evidence>
<protein>
    <submittedName>
        <fullName evidence="2">Class I SAM-dependent methyltransferase</fullName>
    </submittedName>
</protein>
<keyword evidence="2" id="KW-0808">Transferase</keyword>
<dbReference type="EMBL" id="SWJE01000021">
    <property type="protein sequence ID" value="TKC80168.1"/>
    <property type="molecule type" value="Genomic_DNA"/>
</dbReference>
<dbReference type="GO" id="GO:0008168">
    <property type="term" value="F:methyltransferase activity"/>
    <property type="evidence" value="ECO:0007669"/>
    <property type="project" value="UniProtKB-KW"/>
</dbReference>
<organism evidence="2 3">
    <name type="scientific">Trinickia terrae</name>
    <dbReference type="NCBI Taxonomy" id="2571161"/>
    <lineage>
        <taxon>Bacteria</taxon>
        <taxon>Pseudomonadati</taxon>
        <taxon>Pseudomonadota</taxon>
        <taxon>Betaproteobacteria</taxon>
        <taxon>Burkholderiales</taxon>
        <taxon>Burkholderiaceae</taxon>
        <taxon>Trinickia</taxon>
    </lineage>
</organism>
<dbReference type="GO" id="GO:0032259">
    <property type="term" value="P:methylation"/>
    <property type="evidence" value="ECO:0007669"/>
    <property type="project" value="UniProtKB-KW"/>
</dbReference>
<dbReference type="OrthoDB" id="9791837at2"/>
<dbReference type="InterPro" id="IPR025714">
    <property type="entry name" value="Methyltranfer_dom"/>
</dbReference>